<accession>A0A4R2IT24</accession>
<comment type="caution">
    <text evidence="1">The sequence shown here is derived from an EMBL/GenBank/DDBJ whole genome shotgun (WGS) entry which is preliminary data.</text>
</comment>
<dbReference type="AlphaFoldDB" id="A0A4R2IT24"/>
<keyword evidence="2" id="KW-1185">Reference proteome</keyword>
<dbReference type="OrthoDB" id="9762169at2"/>
<dbReference type="Proteomes" id="UP000295573">
    <property type="component" value="Unassembled WGS sequence"/>
</dbReference>
<dbReference type="EMBL" id="SLWR01000005">
    <property type="protein sequence ID" value="TCO47692.1"/>
    <property type="molecule type" value="Genomic_DNA"/>
</dbReference>
<reference evidence="1 2" key="1">
    <citation type="journal article" date="2015" name="Stand. Genomic Sci.">
        <title>Genomic Encyclopedia of Bacterial and Archaeal Type Strains, Phase III: the genomes of soil and plant-associated and newly described type strains.</title>
        <authorList>
            <person name="Whitman W.B."/>
            <person name="Woyke T."/>
            <person name="Klenk H.P."/>
            <person name="Zhou Y."/>
            <person name="Lilburn T.G."/>
            <person name="Beck B.J."/>
            <person name="De Vos P."/>
            <person name="Vandamme P."/>
            <person name="Eisen J.A."/>
            <person name="Garrity G."/>
            <person name="Hugenholtz P."/>
            <person name="Kyrpides N.C."/>
        </authorList>
    </citation>
    <scope>NUCLEOTIDE SEQUENCE [LARGE SCALE GENOMIC DNA]</scope>
    <source>
        <strain evidence="1 2">VKM Ac-2541</strain>
    </source>
</reference>
<proteinExistence type="predicted"/>
<sequence>MRRPWLVAWLDPAQTPADVPARRRGDGAYLFFPIAHGQSVPKRQRQVGELRAAIMGFGRRYLDLE</sequence>
<dbReference type="RefSeq" id="WP_132149379.1">
    <property type="nucleotide sequence ID" value="NZ_SLWR01000005.1"/>
</dbReference>
<organism evidence="1 2">
    <name type="scientific">Kribbella antiqua</name>
    <dbReference type="NCBI Taxonomy" id="2512217"/>
    <lineage>
        <taxon>Bacteria</taxon>
        <taxon>Bacillati</taxon>
        <taxon>Actinomycetota</taxon>
        <taxon>Actinomycetes</taxon>
        <taxon>Propionibacteriales</taxon>
        <taxon>Kribbellaceae</taxon>
        <taxon>Kribbella</taxon>
    </lineage>
</organism>
<protein>
    <submittedName>
        <fullName evidence="1">Uncharacterized protein</fullName>
    </submittedName>
</protein>
<evidence type="ECO:0000313" key="2">
    <source>
        <dbReference type="Proteomes" id="UP000295573"/>
    </source>
</evidence>
<name>A0A4R2IT24_9ACTN</name>
<gene>
    <name evidence="1" type="ORF">EV646_105246</name>
</gene>
<evidence type="ECO:0000313" key="1">
    <source>
        <dbReference type="EMBL" id="TCO47692.1"/>
    </source>
</evidence>